<reference evidence="2 3" key="1">
    <citation type="journal article" date="2012" name="BMC Genomics">
        <title>Genomic basis of broad host range and environmental adaptability of Rhizobium tropici CIAT 899 and Rhizobium sp. PRF 81 which are used in inoculants for common bean (Phaseolus vulgaris L.).</title>
        <authorList>
            <person name="Ormeno-Orrillo E."/>
            <person name="Menna P."/>
            <person name="Almeida L.G."/>
            <person name="Ollero F.J."/>
            <person name="Nicolas M.F."/>
            <person name="Pains Rodrigues E."/>
            <person name="Shigueyoshi Nakatani A."/>
            <person name="Silva Batista J.S."/>
            <person name="Oliveira Chueire L.M."/>
            <person name="Souza R.C."/>
            <person name="Ribeiro Vasconcelos A.T."/>
            <person name="Megias M."/>
            <person name="Hungria M."/>
            <person name="Martinez-Romero E."/>
        </authorList>
    </citation>
    <scope>NUCLEOTIDE SEQUENCE [LARGE SCALE GENOMIC DNA]</scope>
    <source>
        <strain evidence="2 3">PRF 81</strain>
    </source>
</reference>
<dbReference type="STRING" id="363754.RHSP_66726"/>
<evidence type="ECO:0000256" key="1">
    <source>
        <dbReference type="SAM" id="MobiDB-lite"/>
    </source>
</evidence>
<dbReference type="EMBL" id="AQHN01000006">
    <property type="protein sequence ID" value="ENN89401.1"/>
    <property type="molecule type" value="Genomic_DNA"/>
</dbReference>
<feature type="region of interest" description="Disordered" evidence="1">
    <location>
        <begin position="17"/>
        <end position="40"/>
    </location>
</feature>
<accession>N6V892</accession>
<comment type="caution">
    <text evidence="2">The sequence shown here is derived from an EMBL/GenBank/DDBJ whole genome shotgun (WGS) entry which is preliminary data.</text>
</comment>
<protein>
    <submittedName>
        <fullName evidence="2">Uncharacterized protein</fullName>
    </submittedName>
</protein>
<dbReference type="Proteomes" id="UP000012429">
    <property type="component" value="Unassembled WGS sequence"/>
</dbReference>
<keyword evidence="3" id="KW-1185">Reference proteome</keyword>
<dbReference type="AlphaFoldDB" id="N6V892"/>
<feature type="compositionally biased region" description="Basic and acidic residues" evidence="1">
    <location>
        <begin position="17"/>
        <end position="37"/>
    </location>
</feature>
<sequence length="343" mass="37180">MDTQLFGAGACDRVEDQAGREQHAGNHGQGHGEDPARQARHQPGFEIFHKDWDREADAHFHGNDAQDAEEGERPRFFHQHREHPEDLPAVTEGGKLRMRAFRPPAIVEFQFADGQFQPRGVNRHFRLDLEAARNGREALDETARKGAVAGEDVGEIRTEDTAIEPVEDTVAEGVALAAGIVVHVAAGADDHVGAFGQKRADQLFSILGRIGAVAIGHKIDIGFDVGEHASYHMPLALPAFAHDGRAGEHGVQRRAVGGIVVIDIDAGLRQSLAETAHDLADRCSFVVAGQQDGDVQLLIPHGLGRFLRMKSSGGPMDDPDESLSRRLLIRPYGCEGKMAGNRA</sequence>
<organism evidence="2 3">
    <name type="scientific">Rhizobium freirei PRF 81</name>
    <dbReference type="NCBI Taxonomy" id="363754"/>
    <lineage>
        <taxon>Bacteria</taxon>
        <taxon>Pseudomonadati</taxon>
        <taxon>Pseudomonadota</taxon>
        <taxon>Alphaproteobacteria</taxon>
        <taxon>Hyphomicrobiales</taxon>
        <taxon>Rhizobiaceae</taxon>
        <taxon>Rhizobium/Agrobacterium group</taxon>
        <taxon>Rhizobium</taxon>
    </lineage>
</organism>
<evidence type="ECO:0000313" key="2">
    <source>
        <dbReference type="EMBL" id="ENN89401.1"/>
    </source>
</evidence>
<gene>
    <name evidence="2" type="ORF">RHSP_66726</name>
</gene>
<evidence type="ECO:0000313" key="3">
    <source>
        <dbReference type="Proteomes" id="UP000012429"/>
    </source>
</evidence>
<proteinExistence type="predicted"/>
<name>N6V892_9HYPH</name>